<proteinExistence type="predicted"/>
<organism evidence="2 3">
    <name type="scientific">Fusarium torulosum</name>
    <dbReference type="NCBI Taxonomy" id="33205"/>
    <lineage>
        <taxon>Eukaryota</taxon>
        <taxon>Fungi</taxon>
        <taxon>Dikarya</taxon>
        <taxon>Ascomycota</taxon>
        <taxon>Pezizomycotina</taxon>
        <taxon>Sordariomycetes</taxon>
        <taxon>Hypocreomycetidae</taxon>
        <taxon>Hypocreales</taxon>
        <taxon>Nectriaceae</taxon>
        <taxon>Fusarium</taxon>
    </lineage>
</organism>
<feature type="compositionally biased region" description="Polar residues" evidence="1">
    <location>
        <begin position="49"/>
        <end position="62"/>
    </location>
</feature>
<dbReference type="PANTHER" id="PTHR37540">
    <property type="entry name" value="TRANSCRIPTION FACTOR (ACR-2), PUTATIVE-RELATED-RELATED"/>
    <property type="match status" value="1"/>
</dbReference>
<feature type="region of interest" description="Disordered" evidence="1">
    <location>
        <begin position="1"/>
        <end position="67"/>
    </location>
</feature>
<dbReference type="EMBL" id="ONZP01000030">
    <property type="protein sequence ID" value="SPJ71132.1"/>
    <property type="molecule type" value="Genomic_DNA"/>
</dbReference>
<comment type="caution">
    <text evidence="2">The sequence shown here is derived from an EMBL/GenBank/DDBJ whole genome shotgun (WGS) entry which is preliminary data.</text>
</comment>
<accession>A0AAE8SD49</accession>
<dbReference type="Proteomes" id="UP001187734">
    <property type="component" value="Unassembled WGS sequence"/>
</dbReference>
<evidence type="ECO:0000256" key="1">
    <source>
        <dbReference type="SAM" id="MobiDB-lite"/>
    </source>
</evidence>
<evidence type="ECO:0000313" key="2">
    <source>
        <dbReference type="EMBL" id="SPJ71132.1"/>
    </source>
</evidence>
<dbReference type="PANTHER" id="PTHR37540:SF5">
    <property type="entry name" value="TRANSCRIPTION FACTOR DOMAIN-CONTAINING PROTEIN"/>
    <property type="match status" value="1"/>
</dbReference>
<reference evidence="2" key="1">
    <citation type="submission" date="2018-03" db="EMBL/GenBank/DDBJ databases">
        <authorList>
            <person name="Guldener U."/>
        </authorList>
    </citation>
    <scope>NUCLEOTIDE SEQUENCE</scope>
</reference>
<gene>
    <name evidence="2" type="ORF">FTOL_00860</name>
</gene>
<name>A0AAE8SD49_9HYPO</name>
<protein>
    <submittedName>
        <fullName evidence="2">Uncharacterized protein</fullName>
    </submittedName>
</protein>
<keyword evidence="3" id="KW-1185">Reference proteome</keyword>
<evidence type="ECO:0000313" key="3">
    <source>
        <dbReference type="Proteomes" id="UP001187734"/>
    </source>
</evidence>
<sequence>MTDSGFTFLTVDGQGRPLEPGSRSTIRSRCMMGVNVRQDSRRSKRRTQKTAGTTKPSTQGSPRESGIAERFEKTGTTAASRIQGTTTCSPPLRSLQLRSRHFSLDLPHMSSSTLFTVMKYNDLLTTVYPLEPYLVFPEDQGQRMSDYLKLLSDNQVLLNSVFFATYAVDDICGGKQLSHKTQLLLSSVLSSLNQKLHQVATQRSHSTFLIILILLFGAEAFHDYDAVATHLDGLRRLFQLCEQPTSVDPRLLFKIQQFDLRSALATGRPLSFPLEIFGPENVTDVFFDLPLGSSDILGLLAICPSLLECYQSLQTLAHDINQFKVSGTYLSWNDFQTRVSTTQTQLINLGEGHIPEVGEALRLGFLAFISTLSRSPVQKPRLPNFITRLEMSYMLLQRRGDGYRGFTIWLLLMGYLSTVEFSNPIACCVWADAVSFDMSWQTARLMMGSLPWIKSIHDELGKQVFKDMQSGKRSRGLARVL</sequence>
<dbReference type="AlphaFoldDB" id="A0AAE8SD49"/>